<accession>A0A382NUE7</accession>
<evidence type="ECO:0000256" key="6">
    <source>
        <dbReference type="ARBA" id="ARBA00023326"/>
    </source>
</evidence>
<proteinExistence type="inferred from homology"/>
<dbReference type="InterPro" id="IPR031778">
    <property type="entry name" value="Sortilin_N"/>
</dbReference>
<dbReference type="Gene3D" id="2.130.10.10">
    <property type="entry name" value="YVTN repeat-like/Quinoprotein amine dehydrogenase"/>
    <property type="match status" value="1"/>
</dbReference>
<dbReference type="PANTHER" id="PTHR43739">
    <property type="entry name" value="XYLOGLUCANASE (EUROFUNG)"/>
    <property type="match status" value="1"/>
</dbReference>
<evidence type="ECO:0000256" key="1">
    <source>
        <dbReference type="ARBA" id="ARBA00022729"/>
    </source>
</evidence>
<dbReference type="InterPro" id="IPR052025">
    <property type="entry name" value="Xyloglucanase_GH74"/>
</dbReference>
<gene>
    <name evidence="9" type="ORF">METZ01_LOCUS317124</name>
</gene>
<evidence type="ECO:0000256" key="7">
    <source>
        <dbReference type="ARBA" id="ARBA00037986"/>
    </source>
</evidence>
<keyword evidence="1" id="KW-0732">Signal</keyword>
<protein>
    <recommendedName>
        <fullName evidence="8">Sortilin N-terminal domain-containing protein</fullName>
    </recommendedName>
</protein>
<dbReference type="GO" id="GO:0010411">
    <property type="term" value="P:xyloglucan metabolic process"/>
    <property type="evidence" value="ECO:0007669"/>
    <property type="project" value="TreeGrafter"/>
</dbReference>
<evidence type="ECO:0000256" key="4">
    <source>
        <dbReference type="ARBA" id="ARBA00023277"/>
    </source>
</evidence>
<keyword evidence="2" id="KW-0677">Repeat</keyword>
<keyword evidence="3" id="KW-0378">Hydrolase</keyword>
<keyword evidence="5" id="KW-0326">Glycosidase</keyword>
<keyword evidence="4" id="KW-0119">Carbohydrate metabolism</keyword>
<dbReference type="EMBL" id="UINC01102555">
    <property type="protein sequence ID" value="SVC64270.1"/>
    <property type="molecule type" value="Genomic_DNA"/>
</dbReference>
<dbReference type="SUPFAM" id="SSF50939">
    <property type="entry name" value="Sialidases"/>
    <property type="match status" value="1"/>
</dbReference>
<dbReference type="GO" id="GO:0000272">
    <property type="term" value="P:polysaccharide catabolic process"/>
    <property type="evidence" value="ECO:0007669"/>
    <property type="project" value="UniProtKB-KW"/>
</dbReference>
<dbReference type="InterPro" id="IPR015943">
    <property type="entry name" value="WD40/YVTN_repeat-like_dom_sf"/>
</dbReference>
<dbReference type="Pfam" id="PF15902">
    <property type="entry name" value="Sortilin-Vps10"/>
    <property type="match status" value="1"/>
</dbReference>
<dbReference type="AlphaFoldDB" id="A0A382NUE7"/>
<evidence type="ECO:0000259" key="8">
    <source>
        <dbReference type="Pfam" id="PF15902"/>
    </source>
</evidence>
<dbReference type="InterPro" id="IPR036278">
    <property type="entry name" value="Sialidase_sf"/>
</dbReference>
<organism evidence="9">
    <name type="scientific">marine metagenome</name>
    <dbReference type="NCBI Taxonomy" id="408172"/>
    <lineage>
        <taxon>unclassified sequences</taxon>
        <taxon>metagenomes</taxon>
        <taxon>ecological metagenomes</taxon>
    </lineage>
</organism>
<name>A0A382NUE7_9ZZZZ</name>
<dbReference type="GO" id="GO:0016798">
    <property type="term" value="F:hydrolase activity, acting on glycosyl bonds"/>
    <property type="evidence" value="ECO:0007669"/>
    <property type="project" value="UniProtKB-KW"/>
</dbReference>
<evidence type="ECO:0000256" key="2">
    <source>
        <dbReference type="ARBA" id="ARBA00022737"/>
    </source>
</evidence>
<dbReference type="PANTHER" id="PTHR43739:SF2">
    <property type="entry name" value="OLIGOXYLOGLUCAN-REDUCING END-SPECIFIC XYLOGLUCANASE-RELATED"/>
    <property type="match status" value="1"/>
</dbReference>
<feature type="domain" description="Sortilin N-terminal" evidence="8">
    <location>
        <begin position="52"/>
        <end position="176"/>
    </location>
</feature>
<reference evidence="9" key="1">
    <citation type="submission" date="2018-05" db="EMBL/GenBank/DDBJ databases">
        <authorList>
            <person name="Lanie J.A."/>
            <person name="Ng W.-L."/>
            <person name="Kazmierczak K.M."/>
            <person name="Andrzejewski T.M."/>
            <person name="Davidsen T.M."/>
            <person name="Wayne K.J."/>
            <person name="Tettelin H."/>
            <person name="Glass J.I."/>
            <person name="Rusch D."/>
            <person name="Podicherti R."/>
            <person name="Tsui H.-C.T."/>
            <person name="Winkler M.E."/>
        </authorList>
    </citation>
    <scope>NUCLEOTIDE SEQUENCE</scope>
</reference>
<evidence type="ECO:0000256" key="5">
    <source>
        <dbReference type="ARBA" id="ARBA00023295"/>
    </source>
</evidence>
<comment type="similarity">
    <text evidence="7">Belongs to the glycosyl hydrolase 74 family.</text>
</comment>
<keyword evidence="6" id="KW-0624">Polysaccharide degradation</keyword>
<evidence type="ECO:0000256" key="3">
    <source>
        <dbReference type="ARBA" id="ARBA00022801"/>
    </source>
</evidence>
<evidence type="ECO:0000313" key="9">
    <source>
        <dbReference type="EMBL" id="SVC64270.1"/>
    </source>
</evidence>
<feature type="non-terminal residue" evidence="9">
    <location>
        <position position="207"/>
    </location>
</feature>
<sequence length="207" mass="22291">MSNSSSIETTNQELSAVTWRCIGPPRGGRVVAVAGDPSSDAVFYFGACAGGVWKTTDAGTYWKNVSDGFFNTASVGALAVADSDSNVVYAGTGEACIRLDVTHGDGVYKSTDAGHTWKHLGLKDTRHISRVRIHPANPDLVYVAALGNAFKPNEERGIFRSTDGGENWEHILHKGQDAGAADLSLDTSNPRILYAAIWEARRSFWNM</sequence>